<reference evidence="2 3" key="1">
    <citation type="submission" date="2018-05" db="EMBL/GenBank/DDBJ databases">
        <title>Genomic Encyclopedia of Type Strains, Phase IV (KMG-IV): sequencing the most valuable type-strain genomes for metagenomic binning, comparative biology and taxonomic classification.</title>
        <authorList>
            <person name="Goeker M."/>
        </authorList>
    </citation>
    <scope>NUCLEOTIDE SEQUENCE [LARGE SCALE GENOMIC DNA]</scope>
    <source>
        <strain evidence="2 3">DSM 19792</strain>
    </source>
</reference>
<name>A0A318JFD4_9BURK</name>
<evidence type="ECO:0000256" key="1">
    <source>
        <dbReference type="SAM" id="Phobius"/>
    </source>
</evidence>
<dbReference type="RefSeq" id="WP_110253039.1">
    <property type="nucleotide sequence ID" value="NZ_QJKB01000001.1"/>
</dbReference>
<evidence type="ECO:0000313" key="2">
    <source>
        <dbReference type="EMBL" id="PXX46565.1"/>
    </source>
</evidence>
<evidence type="ECO:0000313" key="3">
    <source>
        <dbReference type="Proteomes" id="UP000247792"/>
    </source>
</evidence>
<dbReference type="PANTHER" id="PTHR35531:SF1">
    <property type="entry name" value="INNER MEMBRANE PROTEIN YBCI-RELATED"/>
    <property type="match status" value="1"/>
</dbReference>
<keyword evidence="3" id="KW-1185">Reference proteome</keyword>
<dbReference type="OrthoDB" id="9794683at2"/>
<feature type="transmembrane region" description="Helical" evidence="1">
    <location>
        <begin position="62"/>
        <end position="79"/>
    </location>
</feature>
<dbReference type="Pfam" id="PF04307">
    <property type="entry name" value="YdjM"/>
    <property type="match status" value="1"/>
</dbReference>
<dbReference type="AlphaFoldDB" id="A0A318JFD4"/>
<dbReference type="PANTHER" id="PTHR35531">
    <property type="entry name" value="INNER MEMBRANE PROTEIN YBCI-RELATED"/>
    <property type="match status" value="1"/>
</dbReference>
<dbReference type="Proteomes" id="UP000247792">
    <property type="component" value="Unassembled WGS sequence"/>
</dbReference>
<keyword evidence="1" id="KW-0812">Transmembrane</keyword>
<keyword evidence="1" id="KW-1133">Transmembrane helix</keyword>
<dbReference type="InterPro" id="IPR007404">
    <property type="entry name" value="YdjM-like"/>
</dbReference>
<feature type="transmembrane region" description="Helical" evidence="1">
    <location>
        <begin position="86"/>
        <end position="104"/>
    </location>
</feature>
<feature type="transmembrane region" description="Helical" evidence="1">
    <location>
        <begin position="25"/>
        <end position="42"/>
    </location>
</feature>
<comment type="caution">
    <text evidence="2">The sequence shown here is derived from an EMBL/GenBank/DDBJ whole genome shotgun (WGS) entry which is preliminary data.</text>
</comment>
<dbReference type="EMBL" id="QJKB01000001">
    <property type="protein sequence ID" value="PXX46565.1"/>
    <property type="molecule type" value="Genomic_DNA"/>
</dbReference>
<keyword evidence="1" id="KW-0472">Membrane</keyword>
<proteinExistence type="predicted"/>
<organism evidence="2 3">
    <name type="scientific">Undibacterium pigrum</name>
    <dbReference type="NCBI Taxonomy" id="401470"/>
    <lineage>
        <taxon>Bacteria</taxon>
        <taxon>Pseudomonadati</taxon>
        <taxon>Pseudomonadota</taxon>
        <taxon>Betaproteobacteria</taxon>
        <taxon>Burkholderiales</taxon>
        <taxon>Oxalobacteraceae</taxon>
        <taxon>Undibacterium</taxon>
    </lineage>
</organism>
<sequence length="182" mass="20144">MATILTHPVVPLTLGLMLGLGQKRLPWPLVLTGMLAAILPDLDVISFKLGIAYDSAFGHRGFSHSIVFAMLVASMASIFHTRLRSSILVCWLFIAFSTLSHGLLDALTTGGLGVEFFWPLTEERYFFPWQFIQVSPIGVNRFLTARGWRVIQSELLTVWLPCSLLVLSVKLATYSSSSQKSS</sequence>
<gene>
    <name evidence="2" type="ORF">DFR42_101134</name>
</gene>
<protein>
    <submittedName>
        <fullName evidence="2">Inner membrane protein</fullName>
    </submittedName>
</protein>
<accession>A0A318JFD4</accession>